<keyword evidence="4 6" id="KW-0472">Membrane</keyword>
<name>A0ABR2UN37_9PEZI</name>
<dbReference type="InterPro" id="IPR036259">
    <property type="entry name" value="MFS_trans_sf"/>
</dbReference>
<feature type="region of interest" description="Disordered" evidence="5">
    <location>
        <begin position="1"/>
        <end position="29"/>
    </location>
</feature>
<dbReference type="InterPro" id="IPR020846">
    <property type="entry name" value="MFS_dom"/>
</dbReference>
<dbReference type="PANTHER" id="PTHR42718:SF1">
    <property type="entry name" value="LOW AFFINITY AMMONIUM TRANSPORTER"/>
    <property type="match status" value="1"/>
</dbReference>
<dbReference type="Gene3D" id="1.20.1250.20">
    <property type="entry name" value="MFS general substrate transporter like domains"/>
    <property type="match status" value="2"/>
</dbReference>
<gene>
    <name evidence="8" type="ORF">SUNI508_10058</name>
</gene>
<evidence type="ECO:0000256" key="4">
    <source>
        <dbReference type="ARBA" id="ARBA00023136"/>
    </source>
</evidence>
<feature type="transmembrane region" description="Helical" evidence="6">
    <location>
        <begin position="676"/>
        <end position="693"/>
    </location>
</feature>
<feature type="transmembrane region" description="Helical" evidence="6">
    <location>
        <begin position="714"/>
        <end position="738"/>
    </location>
</feature>
<evidence type="ECO:0000256" key="6">
    <source>
        <dbReference type="SAM" id="Phobius"/>
    </source>
</evidence>
<evidence type="ECO:0000313" key="9">
    <source>
        <dbReference type="Proteomes" id="UP001408356"/>
    </source>
</evidence>
<feature type="transmembrane region" description="Helical" evidence="6">
    <location>
        <begin position="356"/>
        <end position="374"/>
    </location>
</feature>
<comment type="subcellular location">
    <subcellularLocation>
        <location evidence="1">Membrane</location>
        <topology evidence="1">Multi-pass membrane protein</topology>
    </subcellularLocation>
</comment>
<feature type="compositionally biased region" description="Polar residues" evidence="5">
    <location>
        <begin position="18"/>
        <end position="29"/>
    </location>
</feature>
<feature type="transmembrane region" description="Helical" evidence="6">
    <location>
        <begin position="653"/>
        <end position="670"/>
    </location>
</feature>
<organism evidence="8 9">
    <name type="scientific">Seiridium unicorne</name>
    <dbReference type="NCBI Taxonomy" id="138068"/>
    <lineage>
        <taxon>Eukaryota</taxon>
        <taxon>Fungi</taxon>
        <taxon>Dikarya</taxon>
        <taxon>Ascomycota</taxon>
        <taxon>Pezizomycotina</taxon>
        <taxon>Sordariomycetes</taxon>
        <taxon>Xylariomycetidae</taxon>
        <taxon>Amphisphaeriales</taxon>
        <taxon>Sporocadaceae</taxon>
        <taxon>Seiridium</taxon>
    </lineage>
</organism>
<feature type="transmembrane region" description="Helical" evidence="6">
    <location>
        <begin position="451"/>
        <end position="471"/>
    </location>
</feature>
<protein>
    <submittedName>
        <fullName evidence="8">Major facilitator superfamily (MFS) profile domain-containing protein</fullName>
    </submittedName>
</protein>
<evidence type="ECO:0000256" key="1">
    <source>
        <dbReference type="ARBA" id="ARBA00004141"/>
    </source>
</evidence>
<dbReference type="Proteomes" id="UP001408356">
    <property type="component" value="Unassembled WGS sequence"/>
</dbReference>
<evidence type="ECO:0000256" key="2">
    <source>
        <dbReference type="ARBA" id="ARBA00022692"/>
    </source>
</evidence>
<feature type="compositionally biased region" description="Polar residues" evidence="5">
    <location>
        <begin position="146"/>
        <end position="155"/>
    </location>
</feature>
<feature type="region of interest" description="Disordered" evidence="5">
    <location>
        <begin position="44"/>
        <end position="269"/>
    </location>
</feature>
<feature type="region of interest" description="Disordered" evidence="5">
    <location>
        <begin position="786"/>
        <end position="815"/>
    </location>
</feature>
<feature type="transmembrane region" description="Helical" evidence="6">
    <location>
        <begin position="758"/>
        <end position="779"/>
    </location>
</feature>
<keyword evidence="3 6" id="KW-1133">Transmembrane helix</keyword>
<evidence type="ECO:0000259" key="7">
    <source>
        <dbReference type="PROSITE" id="PS50850"/>
    </source>
</evidence>
<feature type="transmembrane region" description="Helical" evidence="6">
    <location>
        <begin position="483"/>
        <end position="503"/>
    </location>
</feature>
<dbReference type="SUPFAM" id="SSF103473">
    <property type="entry name" value="MFS general substrate transporter"/>
    <property type="match status" value="1"/>
</dbReference>
<dbReference type="Pfam" id="PF07690">
    <property type="entry name" value="MFS_1"/>
    <property type="match status" value="1"/>
</dbReference>
<proteinExistence type="predicted"/>
<dbReference type="CDD" id="cd17476">
    <property type="entry name" value="MFS_Amf1_MDR_like"/>
    <property type="match status" value="1"/>
</dbReference>
<evidence type="ECO:0000256" key="3">
    <source>
        <dbReference type="ARBA" id="ARBA00022989"/>
    </source>
</evidence>
<dbReference type="PANTHER" id="PTHR42718">
    <property type="entry name" value="MAJOR FACILITATOR SUPERFAMILY MULTIDRUG TRANSPORTER MFSC"/>
    <property type="match status" value="1"/>
</dbReference>
<dbReference type="EMBL" id="JARVKF010000411">
    <property type="protein sequence ID" value="KAK9415929.1"/>
    <property type="molecule type" value="Genomic_DNA"/>
</dbReference>
<dbReference type="PROSITE" id="PS50850">
    <property type="entry name" value="MFS"/>
    <property type="match status" value="1"/>
</dbReference>
<reference evidence="8 9" key="1">
    <citation type="journal article" date="2024" name="J. Plant Pathol.">
        <title>Sequence and assembly of the genome of Seiridium unicorne, isolate CBS 538.82, causal agent of cypress canker disease.</title>
        <authorList>
            <person name="Scali E."/>
            <person name="Rocca G.D."/>
            <person name="Danti R."/>
            <person name="Garbelotto M."/>
            <person name="Barberini S."/>
            <person name="Baroncelli R."/>
            <person name="Emiliani G."/>
        </authorList>
    </citation>
    <scope>NUCLEOTIDE SEQUENCE [LARGE SCALE GENOMIC DNA]</scope>
    <source>
        <strain evidence="8 9">BM-138-508</strain>
    </source>
</reference>
<keyword evidence="2 6" id="KW-0812">Transmembrane</keyword>
<feature type="transmembrane region" description="Helical" evidence="6">
    <location>
        <begin position="552"/>
        <end position="570"/>
    </location>
</feature>
<evidence type="ECO:0000313" key="8">
    <source>
        <dbReference type="EMBL" id="KAK9415929.1"/>
    </source>
</evidence>
<keyword evidence="9" id="KW-1185">Reference proteome</keyword>
<dbReference type="InterPro" id="IPR011701">
    <property type="entry name" value="MFS"/>
</dbReference>
<feature type="domain" description="Major facilitator superfamily (MFS) profile" evidence="7">
    <location>
        <begin position="321"/>
        <end position="781"/>
    </location>
</feature>
<sequence>MTDPNHKPHRAPPVSFPGIQQNELGSTRATIAMQRAADAMFATAQAHARRYSNDDSGQGPAHQSGRPKSTRGAVDPLTPSGGHDLPGILVHNRGTSSSGSEAKRYSREAFPNLSTCLSSSDAMQKAPDTATSAFPLGSERRRRNSTRGSSFTNMSARDGEFPATNNSTDTLTGNLRTQSNPTTQVDTTEKRASGFRRSLGPHHRSRDHSRAPGSTSSLPVDAGKGPVVEHAHQGTASTTNESKATRASDATILRPPSSPTPPPDRTSVPVTIQIGPYIYVRQDEGSAPPAELPQDSTEKTSPDNPPSGQSLTLLHEIAFVFVIAAAQALMLAGVSQALIPATIIGSTFDLYRPADFAWFSASYALTSGTFVLPAGRLGDLFGHKKVFIIGFFWFAVWSFITGFSLQVYQSGANGLVFFNVCRALQGIGPALQVPNGQAMLGRAYKPGPHKALVMCLFGAAAPFGFVAGGAMSSLFAQLLSWPWSFWVLAAVCVAFGSMSILVLPDSPVDKRDKSERLWTQLDMSGILLGVSGLVLFNFSWNQAARVTWGTPYTYFILIISLLLISAFVYVELHAKYPLVPISAMRFQTNFILATTAAGWGCFSIWVFYSFQYLEVLRGWTPLLAAASHGPGPLTGLFASLLVARYMMRVGPHWIMLISMVAFFTGSLLMATAPVDQIYWGNTLFSVLIMPFGMDMSNPAATIILSNSVSKEHQGIAASLVVTVVNYSISTALGFAATIETNVNNGGTDILAGFRGAQYFGVGLGFLGCAIAFAFAMTTLRRQRAQAPPIEKTVDPPSPGASELEATPPVAERRVA</sequence>
<feature type="compositionally biased region" description="Polar residues" evidence="5">
    <location>
        <begin position="112"/>
        <end position="122"/>
    </location>
</feature>
<feature type="transmembrane region" description="Helical" evidence="6">
    <location>
        <begin position="317"/>
        <end position="344"/>
    </location>
</feature>
<evidence type="ECO:0000256" key="5">
    <source>
        <dbReference type="SAM" id="MobiDB-lite"/>
    </source>
</evidence>
<feature type="compositionally biased region" description="Polar residues" evidence="5">
    <location>
        <begin position="163"/>
        <end position="186"/>
    </location>
</feature>
<feature type="region of interest" description="Disordered" evidence="5">
    <location>
        <begin position="284"/>
        <end position="307"/>
    </location>
</feature>
<feature type="transmembrane region" description="Helical" evidence="6">
    <location>
        <begin position="523"/>
        <end position="540"/>
    </location>
</feature>
<feature type="transmembrane region" description="Helical" evidence="6">
    <location>
        <begin position="386"/>
        <end position="408"/>
    </location>
</feature>
<accession>A0ABR2UN37</accession>
<comment type="caution">
    <text evidence="8">The sequence shown here is derived from an EMBL/GenBank/DDBJ whole genome shotgun (WGS) entry which is preliminary data.</text>
</comment>
<feature type="transmembrane region" description="Helical" evidence="6">
    <location>
        <begin position="590"/>
        <end position="610"/>
    </location>
</feature>